<evidence type="ECO:0000256" key="3">
    <source>
        <dbReference type="ARBA" id="ARBA00012954"/>
    </source>
</evidence>
<protein>
    <recommendedName>
        <fullName evidence="3 7">UDP-glucose 6-dehydrogenase</fullName>
        <ecNumber evidence="3 7">1.1.1.22</ecNumber>
    </recommendedName>
</protein>
<feature type="domain" description="UDP-glucose/GDP-mannose dehydrogenase C-terminal" evidence="11">
    <location>
        <begin position="313"/>
        <end position="414"/>
    </location>
</feature>
<name>A0A938BT77_UNCW3</name>
<comment type="catalytic activity">
    <reaction evidence="6 7">
        <text>UDP-alpha-D-glucose + 2 NAD(+) + H2O = UDP-alpha-D-glucuronate + 2 NADH + 3 H(+)</text>
        <dbReference type="Rhea" id="RHEA:23596"/>
        <dbReference type="ChEBI" id="CHEBI:15377"/>
        <dbReference type="ChEBI" id="CHEBI:15378"/>
        <dbReference type="ChEBI" id="CHEBI:57540"/>
        <dbReference type="ChEBI" id="CHEBI:57945"/>
        <dbReference type="ChEBI" id="CHEBI:58052"/>
        <dbReference type="ChEBI" id="CHEBI:58885"/>
        <dbReference type="EC" id="1.1.1.22"/>
    </reaction>
</comment>
<dbReference type="SUPFAM" id="SSF52413">
    <property type="entry name" value="UDP-glucose/GDP-mannose dehydrogenase C-terminal domain"/>
    <property type="match status" value="1"/>
</dbReference>
<dbReference type="InterPro" id="IPR036220">
    <property type="entry name" value="UDP-Glc/GDP-Man_DH_C_sf"/>
</dbReference>
<dbReference type="SUPFAM" id="SSF51735">
    <property type="entry name" value="NAD(P)-binding Rossmann-fold domains"/>
    <property type="match status" value="1"/>
</dbReference>
<evidence type="ECO:0000313" key="12">
    <source>
        <dbReference type="EMBL" id="MBM3331514.1"/>
    </source>
</evidence>
<dbReference type="InterPro" id="IPR008927">
    <property type="entry name" value="6-PGluconate_DH-like_C_sf"/>
</dbReference>
<dbReference type="Pfam" id="PF03721">
    <property type="entry name" value="UDPG_MGDP_dh_N"/>
    <property type="match status" value="1"/>
</dbReference>
<reference evidence="12" key="1">
    <citation type="submission" date="2019-03" db="EMBL/GenBank/DDBJ databases">
        <title>Lake Tanganyika Metagenome-Assembled Genomes (MAGs).</title>
        <authorList>
            <person name="Tran P."/>
        </authorList>
    </citation>
    <scope>NUCLEOTIDE SEQUENCE</scope>
    <source>
        <strain evidence="12">K_DeepCast_150m_m2_040</strain>
    </source>
</reference>
<dbReference type="InterPro" id="IPR028357">
    <property type="entry name" value="UDPglc_DH_bac"/>
</dbReference>
<dbReference type="InterPro" id="IPR017476">
    <property type="entry name" value="UDP-Glc/GDP-Man"/>
</dbReference>
<dbReference type="InterPro" id="IPR001732">
    <property type="entry name" value="UDP-Glc/GDP-Man_DH_N"/>
</dbReference>
<feature type="binding site" evidence="9">
    <location>
        <begin position="249"/>
        <end position="253"/>
    </location>
    <ligand>
        <name>substrate</name>
    </ligand>
</feature>
<dbReference type="PANTHER" id="PTHR43750:SF3">
    <property type="entry name" value="UDP-GLUCOSE 6-DEHYDROGENASE TUAD"/>
    <property type="match status" value="1"/>
</dbReference>
<dbReference type="EMBL" id="VGIR01000032">
    <property type="protein sequence ID" value="MBM3331514.1"/>
    <property type="molecule type" value="Genomic_DNA"/>
</dbReference>
<feature type="binding site" evidence="9">
    <location>
        <position position="204"/>
    </location>
    <ligand>
        <name>substrate</name>
    </ligand>
</feature>
<organism evidence="12 13">
    <name type="scientific">candidate division WOR-3 bacterium</name>
    <dbReference type="NCBI Taxonomy" id="2052148"/>
    <lineage>
        <taxon>Bacteria</taxon>
        <taxon>Bacteria division WOR-3</taxon>
    </lineage>
</organism>
<dbReference type="InterPro" id="IPR036291">
    <property type="entry name" value="NAD(P)-bd_dom_sf"/>
</dbReference>
<feature type="binding site" evidence="9">
    <location>
        <position position="320"/>
    </location>
    <ligand>
        <name>substrate</name>
    </ligand>
</feature>
<evidence type="ECO:0000256" key="5">
    <source>
        <dbReference type="ARBA" id="ARBA00023027"/>
    </source>
</evidence>
<keyword evidence="4 7" id="KW-0560">Oxidoreductase</keyword>
<dbReference type="InterPro" id="IPR014027">
    <property type="entry name" value="UDP-Glc/GDP-Man_DH_C"/>
</dbReference>
<dbReference type="SUPFAM" id="SSF48179">
    <property type="entry name" value="6-phosphogluconate dehydrogenase C-terminal domain-like"/>
    <property type="match status" value="1"/>
</dbReference>
<keyword evidence="5 7" id="KW-0520">NAD</keyword>
<proteinExistence type="inferred from homology"/>
<dbReference type="GO" id="GO:0000271">
    <property type="term" value="P:polysaccharide biosynthetic process"/>
    <property type="evidence" value="ECO:0007669"/>
    <property type="project" value="InterPro"/>
</dbReference>
<dbReference type="PANTHER" id="PTHR43750">
    <property type="entry name" value="UDP-GLUCOSE 6-DEHYDROGENASE TUAD"/>
    <property type="match status" value="1"/>
</dbReference>
<gene>
    <name evidence="12" type="ORF">FJY68_06635</name>
</gene>
<dbReference type="NCBIfam" id="TIGR03026">
    <property type="entry name" value="NDP-sugDHase"/>
    <property type="match status" value="1"/>
</dbReference>
<evidence type="ECO:0000256" key="10">
    <source>
        <dbReference type="PIRSR" id="PIRSR500134-3"/>
    </source>
</evidence>
<dbReference type="EC" id="1.1.1.22" evidence="3 7"/>
<comment type="caution">
    <text evidence="12">The sequence shown here is derived from an EMBL/GenBank/DDBJ whole genome shotgun (WGS) entry which is preliminary data.</text>
</comment>
<evidence type="ECO:0000313" key="13">
    <source>
        <dbReference type="Proteomes" id="UP000779900"/>
    </source>
</evidence>
<dbReference type="GO" id="GO:0051287">
    <property type="term" value="F:NAD binding"/>
    <property type="evidence" value="ECO:0007669"/>
    <property type="project" value="InterPro"/>
</dbReference>
<dbReference type="Gene3D" id="1.20.5.100">
    <property type="entry name" value="Cytochrome c1, transmembrane anchor, C-terminal"/>
    <property type="match status" value="1"/>
</dbReference>
<dbReference type="PIRSF" id="PIRSF500134">
    <property type="entry name" value="UDPglc_DH_bac"/>
    <property type="match status" value="1"/>
</dbReference>
<feature type="active site" description="Nucleophile" evidence="8">
    <location>
        <position position="260"/>
    </location>
</feature>
<evidence type="ECO:0000259" key="11">
    <source>
        <dbReference type="SMART" id="SM00984"/>
    </source>
</evidence>
<feature type="binding site" evidence="9">
    <location>
        <position position="257"/>
    </location>
    <ligand>
        <name>substrate</name>
    </ligand>
</feature>
<sequence>MKIAMIGSGYVGLTSGPCLAKVGHEVICVDNDASRIESLKRGEVPIYEPGLPEIIAEAAKAGRLRFTTDIGAAVRESKAVFIAVGTPPRENGQPDLTFVEDVARDIAANIQDYKLIVEKSTVPVQTGKWVRTTIERYKKSDTPFDVASNPEFLREGSAVGDFLYPDRIVCGVDSDRARELMKEIYAPIDAPIVFTDLASAELIKHASNAFLSMKISFANALSIVCEASGADIRRVCSGIGMDKRIGPAFLEAGVGYGGFCFPKDLSAFIAIAQELGYDFRLLREVEAINEDMKRRFVRKIQSVLWNLRDKNIGVLGLAFKPNTDDMRLAPSIDIINGLVREGARVKAFDPQSMERAKGLLPGITYCSRAEDVADEADVLAVVTEWPEFKKIDLVALKQRMRLPIICDGRNLFERSEVEKLGFTYIGVGR</sequence>
<evidence type="ECO:0000256" key="9">
    <source>
        <dbReference type="PIRSR" id="PIRSR500134-2"/>
    </source>
</evidence>
<feature type="binding site" evidence="10">
    <location>
        <position position="30"/>
    </location>
    <ligand>
        <name>NAD(+)</name>
        <dbReference type="ChEBI" id="CHEBI:57540"/>
    </ligand>
</feature>
<evidence type="ECO:0000256" key="7">
    <source>
        <dbReference type="PIRNR" id="PIRNR000124"/>
    </source>
</evidence>
<evidence type="ECO:0000256" key="2">
    <source>
        <dbReference type="ARBA" id="ARBA00006601"/>
    </source>
</evidence>
<feature type="binding site" evidence="9">
    <location>
        <begin position="152"/>
        <end position="155"/>
    </location>
    <ligand>
        <name>substrate</name>
    </ligand>
</feature>
<dbReference type="Pfam" id="PF00984">
    <property type="entry name" value="UDPG_MGDP_dh"/>
    <property type="match status" value="1"/>
</dbReference>
<accession>A0A938BT77</accession>
<comment type="similarity">
    <text evidence="2 7">Belongs to the UDP-glucose/GDP-mannose dehydrogenase family.</text>
</comment>
<dbReference type="AlphaFoldDB" id="A0A938BT77"/>
<evidence type="ECO:0000256" key="6">
    <source>
        <dbReference type="ARBA" id="ARBA00047473"/>
    </source>
</evidence>
<evidence type="ECO:0000256" key="8">
    <source>
        <dbReference type="PIRSR" id="PIRSR500134-1"/>
    </source>
</evidence>
<dbReference type="Gene3D" id="3.40.50.720">
    <property type="entry name" value="NAD(P)-binding Rossmann-like Domain"/>
    <property type="match status" value="2"/>
</dbReference>
<feature type="binding site" evidence="10">
    <location>
        <position position="327"/>
    </location>
    <ligand>
        <name>NAD(+)</name>
        <dbReference type="ChEBI" id="CHEBI:57540"/>
    </ligand>
</feature>
<evidence type="ECO:0000256" key="1">
    <source>
        <dbReference type="ARBA" id="ARBA00004701"/>
    </source>
</evidence>
<feature type="binding site" evidence="10">
    <location>
        <position position="155"/>
    </location>
    <ligand>
        <name>NAD(+)</name>
        <dbReference type="ChEBI" id="CHEBI:57540"/>
    </ligand>
</feature>
<dbReference type="GO" id="GO:0003979">
    <property type="term" value="F:UDP-glucose 6-dehydrogenase activity"/>
    <property type="evidence" value="ECO:0007669"/>
    <property type="project" value="UniProtKB-EC"/>
</dbReference>
<dbReference type="Pfam" id="PF03720">
    <property type="entry name" value="UDPG_MGDP_dh_C"/>
    <property type="match status" value="1"/>
</dbReference>
<evidence type="ECO:0000256" key="4">
    <source>
        <dbReference type="ARBA" id="ARBA00023002"/>
    </source>
</evidence>
<feature type="binding site" evidence="10">
    <location>
        <position position="86"/>
    </location>
    <ligand>
        <name>NAD(+)</name>
        <dbReference type="ChEBI" id="CHEBI:57540"/>
    </ligand>
</feature>
<dbReference type="Proteomes" id="UP000779900">
    <property type="component" value="Unassembled WGS sequence"/>
</dbReference>
<dbReference type="InterPro" id="IPR014026">
    <property type="entry name" value="UDP-Glc/GDP-Man_DH_dimer"/>
</dbReference>
<feature type="binding site" evidence="10">
    <location>
        <position position="35"/>
    </location>
    <ligand>
        <name>NAD(+)</name>
        <dbReference type="ChEBI" id="CHEBI:57540"/>
    </ligand>
</feature>
<dbReference type="PIRSF" id="PIRSF000124">
    <property type="entry name" value="UDPglc_GDPman_dh"/>
    <property type="match status" value="1"/>
</dbReference>
<feature type="binding site" evidence="10">
    <location>
        <position position="263"/>
    </location>
    <ligand>
        <name>NAD(+)</name>
        <dbReference type="ChEBI" id="CHEBI:57540"/>
    </ligand>
</feature>
<comment type="pathway">
    <text evidence="1">Nucleotide-sugar biosynthesis; UDP-alpha-D-glucuronate biosynthesis; UDP-alpha-D-glucuronate from UDP-alpha-D-glucose: step 1/1.</text>
</comment>
<feature type="binding site" evidence="10">
    <location>
        <position position="121"/>
    </location>
    <ligand>
        <name>NAD(+)</name>
        <dbReference type="ChEBI" id="CHEBI:57540"/>
    </ligand>
</feature>
<dbReference type="SMART" id="SM00984">
    <property type="entry name" value="UDPG_MGDP_dh_C"/>
    <property type="match status" value="1"/>
</dbReference>